<evidence type="ECO:0000313" key="2">
    <source>
        <dbReference type="Proteomes" id="UP000499080"/>
    </source>
</evidence>
<protein>
    <submittedName>
        <fullName evidence="1">Uncharacterized protein</fullName>
    </submittedName>
</protein>
<keyword evidence="2" id="KW-1185">Reference proteome</keyword>
<dbReference type="AlphaFoldDB" id="A0A4Y2CA52"/>
<gene>
    <name evidence="1" type="ORF">AVEN_170359_1</name>
</gene>
<dbReference type="EMBL" id="BGPR01000167">
    <property type="protein sequence ID" value="GBM01312.1"/>
    <property type="molecule type" value="Genomic_DNA"/>
</dbReference>
<organism evidence="1 2">
    <name type="scientific">Araneus ventricosus</name>
    <name type="common">Orbweaver spider</name>
    <name type="synonym">Epeira ventricosa</name>
    <dbReference type="NCBI Taxonomy" id="182803"/>
    <lineage>
        <taxon>Eukaryota</taxon>
        <taxon>Metazoa</taxon>
        <taxon>Ecdysozoa</taxon>
        <taxon>Arthropoda</taxon>
        <taxon>Chelicerata</taxon>
        <taxon>Arachnida</taxon>
        <taxon>Araneae</taxon>
        <taxon>Araneomorphae</taxon>
        <taxon>Entelegynae</taxon>
        <taxon>Araneoidea</taxon>
        <taxon>Araneidae</taxon>
        <taxon>Araneus</taxon>
    </lineage>
</organism>
<name>A0A4Y2CA52_ARAVE</name>
<reference evidence="1 2" key="1">
    <citation type="journal article" date="2019" name="Sci. Rep.">
        <title>Orb-weaving spider Araneus ventricosus genome elucidates the spidroin gene catalogue.</title>
        <authorList>
            <person name="Kono N."/>
            <person name="Nakamura H."/>
            <person name="Ohtoshi R."/>
            <person name="Moran D.A.P."/>
            <person name="Shinohara A."/>
            <person name="Yoshida Y."/>
            <person name="Fujiwara M."/>
            <person name="Mori M."/>
            <person name="Tomita M."/>
            <person name="Arakawa K."/>
        </authorList>
    </citation>
    <scope>NUCLEOTIDE SEQUENCE [LARGE SCALE GENOMIC DNA]</scope>
</reference>
<accession>A0A4Y2CA52</accession>
<dbReference type="Proteomes" id="UP000499080">
    <property type="component" value="Unassembled WGS sequence"/>
</dbReference>
<comment type="caution">
    <text evidence="1">The sequence shown here is derived from an EMBL/GenBank/DDBJ whole genome shotgun (WGS) entry which is preliminary data.</text>
</comment>
<sequence>MLVKKEAQKVKKTFKTTKTRDSDCKTGVVTKELKYVSCKKTEKPEFLTLMRSAGTSKEIIMQRPAYDEIYFDRPSVDWIECCKCHT</sequence>
<proteinExistence type="predicted"/>
<evidence type="ECO:0000313" key="1">
    <source>
        <dbReference type="EMBL" id="GBM01312.1"/>
    </source>
</evidence>